<keyword evidence="12 15" id="KW-0460">Magnesium</keyword>
<dbReference type="InterPro" id="IPR050408">
    <property type="entry name" value="HGPRT"/>
</dbReference>
<dbReference type="EC" id="2.4.2.8" evidence="5 15"/>
<keyword evidence="7 15" id="KW-0328">Glycosyltransferase</keyword>
<accession>A0A7C4ART4</accession>
<dbReference type="GO" id="GO:0006166">
    <property type="term" value="P:purine ribonucleoside salvage"/>
    <property type="evidence" value="ECO:0007669"/>
    <property type="project" value="UniProtKB-KW"/>
</dbReference>
<evidence type="ECO:0000313" key="17">
    <source>
        <dbReference type="EMBL" id="HGH60822.1"/>
    </source>
</evidence>
<keyword evidence="9 15" id="KW-0479">Metal-binding</keyword>
<dbReference type="GO" id="GO:0000287">
    <property type="term" value="F:magnesium ion binding"/>
    <property type="evidence" value="ECO:0007669"/>
    <property type="project" value="TreeGrafter"/>
</dbReference>
<dbReference type="PANTHER" id="PTHR43340">
    <property type="entry name" value="HYPOXANTHINE-GUANINE PHOSPHORIBOSYLTRANSFERASE"/>
    <property type="match status" value="1"/>
</dbReference>
<keyword evidence="6 15" id="KW-0963">Cytoplasm</keyword>
<evidence type="ECO:0000256" key="7">
    <source>
        <dbReference type="ARBA" id="ARBA00022676"/>
    </source>
</evidence>
<gene>
    <name evidence="17" type="primary">hpt</name>
    <name evidence="17" type="ORF">ENV54_05930</name>
</gene>
<dbReference type="Gene3D" id="3.40.50.2020">
    <property type="match status" value="1"/>
</dbReference>
<evidence type="ECO:0000256" key="14">
    <source>
        <dbReference type="ARBA" id="ARBA00049402"/>
    </source>
</evidence>
<evidence type="ECO:0000256" key="5">
    <source>
        <dbReference type="ARBA" id="ARBA00011895"/>
    </source>
</evidence>
<keyword evidence="11 15" id="KW-0547">Nucleotide-binding</keyword>
<dbReference type="InterPro" id="IPR005904">
    <property type="entry name" value="Hxn_phspho_trans"/>
</dbReference>
<comment type="catalytic activity">
    <reaction evidence="14">
        <text>IMP + diphosphate = hypoxanthine + 5-phospho-alpha-D-ribose 1-diphosphate</text>
        <dbReference type="Rhea" id="RHEA:17973"/>
        <dbReference type="ChEBI" id="CHEBI:17368"/>
        <dbReference type="ChEBI" id="CHEBI:33019"/>
        <dbReference type="ChEBI" id="CHEBI:58017"/>
        <dbReference type="ChEBI" id="CHEBI:58053"/>
        <dbReference type="EC" id="2.4.2.8"/>
    </reaction>
    <physiologicalReaction direction="right-to-left" evidence="14">
        <dbReference type="Rhea" id="RHEA:17975"/>
    </physiologicalReaction>
</comment>
<evidence type="ECO:0000256" key="8">
    <source>
        <dbReference type="ARBA" id="ARBA00022679"/>
    </source>
</evidence>
<evidence type="ECO:0000256" key="1">
    <source>
        <dbReference type="ARBA" id="ARBA00001946"/>
    </source>
</evidence>
<evidence type="ECO:0000256" key="2">
    <source>
        <dbReference type="ARBA" id="ARBA00004496"/>
    </source>
</evidence>
<proteinExistence type="inferred from homology"/>
<evidence type="ECO:0000256" key="11">
    <source>
        <dbReference type="ARBA" id="ARBA00022741"/>
    </source>
</evidence>
<dbReference type="SUPFAM" id="SSF53271">
    <property type="entry name" value="PRTase-like"/>
    <property type="match status" value="1"/>
</dbReference>
<dbReference type="Pfam" id="PF00156">
    <property type="entry name" value="Pribosyltran"/>
    <property type="match status" value="1"/>
</dbReference>
<name>A0A7C4ART4_9BACT</name>
<dbReference type="PANTHER" id="PTHR43340:SF1">
    <property type="entry name" value="HYPOXANTHINE PHOSPHORIBOSYLTRANSFERASE"/>
    <property type="match status" value="1"/>
</dbReference>
<keyword evidence="10 15" id="KW-0660">Purine salvage</keyword>
<evidence type="ECO:0000259" key="16">
    <source>
        <dbReference type="Pfam" id="PF00156"/>
    </source>
</evidence>
<reference evidence="17" key="1">
    <citation type="journal article" date="2020" name="mSystems">
        <title>Genome- and Community-Level Interaction Insights into Carbon Utilization and Element Cycling Functions of Hydrothermarchaeota in Hydrothermal Sediment.</title>
        <authorList>
            <person name="Zhou Z."/>
            <person name="Liu Y."/>
            <person name="Xu W."/>
            <person name="Pan J."/>
            <person name="Luo Z.H."/>
            <person name="Li M."/>
        </authorList>
    </citation>
    <scope>NUCLEOTIDE SEQUENCE [LARGE SCALE GENOMIC DNA]</scope>
    <source>
        <strain evidence="17">SpSt-769</strain>
    </source>
</reference>
<evidence type="ECO:0000256" key="10">
    <source>
        <dbReference type="ARBA" id="ARBA00022726"/>
    </source>
</evidence>
<dbReference type="CDD" id="cd06223">
    <property type="entry name" value="PRTases_typeI"/>
    <property type="match status" value="1"/>
</dbReference>
<protein>
    <recommendedName>
        <fullName evidence="5 15">Hypoxanthine phosphoribosyltransferase</fullName>
        <ecNumber evidence="5 15">2.4.2.8</ecNumber>
    </recommendedName>
</protein>
<dbReference type="GO" id="GO:0046100">
    <property type="term" value="P:hypoxanthine metabolic process"/>
    <property type="evidence" value="ECO:0007669"/>
    <property type="project" value="TreeGrafter"/>
</dbReference>
<evidence type="ECO:0000256" key="3">
    <source>
        <dbReference type="ARBA" id="ARBA00004669"/>
    </source>
</evidence>
<dbReference type="GO" id="GO:0032263">
    <property type="term" value="P:GMP salvage"/>
    <property type="evidence" value="ECO:0007669"/>
    <property type="project" value="TreeGrafter"/>
</dbReference>
<comment type="similarity">
    <text evidence="4 15">Belongs to the purine/pyrimidine phosphoribosyltransferase family.</text>
</comment>
<comment type="pathway">
    <text evidence="3 15">Purine metabolism; IMP biosynthesis via salvage pathway; IMP from hypoxanthine: step 1/1.</text>
</comment>
<comment type="catalytic activity">
    <reaction evidence="13">
        <text>GMP + diphosphate = guanine + 5-phospho-alpha-D-ribose 1-diphosphate</text>
        <dbReference type="Rhea" id="RHEA:25424"/>
        <dbReference type="ChEBI" id="CHEBI:16235"/>
        <dbReference type="ChEBI" id="CHEBI:33019"/>
        <dbReference type="ChEBI" id="CHEBI:58017"/>
        <dbReference type="ChEBI" id="CHEBI:58115"/>
        <dbReference type="EC" id="2.4.2.8"/>
    </reaction>
    <physiologicalReaction direction="right-to-left" evidence="13">
        <dbReference type="Rhea" id="RHEA:25426"/>
    </physiologicalReaction>
</comment>
<evidence type="ECO:0000256" key="9">
    <source>
        <dbReference type="ARBA" id="ARBA00022723"/>
    </source>
</evidence>
<comment type="subcellular location">
    <subcellularLocation>
        <location evidence="2 15">Cytoplasm</location>
    </subcellularLocation>
</comment>
<dbReference type="GO" id="GO:0004422">
    <property type="term" value="F:hypoxanthine phosphoribosyltransferase activity"/>
    <property type="evidence" value="ECO:0007669"/>
    <property type="project" value="InterPro"/>
</dbReference>
<dbReference type="EMBL" id="DTGT01000184">
    <property type="protein sequence ID" value="HGH60822.1"/>
    <property type="molecule type" value="Genomic_DNA"/>
</dbReference>
<keyword evidence="8 15" id="KW-0808">Transferase</keyword>
<dbReference type="NCBIfam" id="TIGR01203">
    <property type="entry name" value="HGPRTase"/>
    <property type="match status" value="1"/>
</dbReference>
<dbReference type="InterPro" id="IPR029057">
    <property type="entry name" value="PRTase-like"/>
</dbReference>
<evidence type="ECO:0000256" key="4">
    <source>
        <dbReference type="ARBA" id="ARBA00008391"/>
    </source>
</evidence>
<dbReference type="GO" id="GO:0005829">
    <property type="term" value="C:cytosol"/>
    <property type="evidence" value="ECO:0007669"/>
    <property type="project" value="TreeGrafter"/>
</dbReference>
<evidence type="ECO:0000256" key="12">
    <source>
        <dbReference type="ARBA" id="ARBA00022842"/>
    </source>
</evidence>
<dbReference type="GO" id="GO:0000166">
    <property type="term" value="F:nucleotide binding"/>
    <property type="evidence" value="ECO:0007669"/>
    <property type="project" value="UniProtKB-KW"/>
</dbReference>
<dbReference type="AlphaFoldDB" id="A0A7C4ART4"/>
<comment type="cofactor">
    <cofactor evidence="1 15">
        <name>Mg(2+)</name>
        <dbReference type="ChEBI" id="CHEBI:18420"/>
    </cofactor>
</comment>
<dbReference type="GO" id="GO:0032264">
    <property type="term" value="P:IMP salvage"/>
    <property type="evidence" value="ECO:0007669"/>
    <property type="project" value="UniProtKB-UniPathway"/>
</dbReference>
<dbReference type="GO" id="GO:0006178">
    <property type="term" value="P:guanine salvage"/>
    <property type="evidence" value="ECO:0007669"/>
    <property type="project" value="TreeGrafter"/>
</dbReference>
<dbReference type="UniPathway" id="UPA00591">
    <property type="reaction ID" value="UER00648"/>
</dbReference>
<dbReference type="InterPro" id="IPR000836">
    <property type="entry name" value="PRTase_dom"/>
</dbReference>
<organism evidence="17">
    <name type="scientific">Desulfomonile tiedjei</name>
    <dbReference type="NCBI Taxonomy" id="2358"/>
    <lineage>
        <taxon>Bacteria</taxon>
        <taxon>Pseudomonadati</taxon>
        <taxon>Thermodesulfobacteriota</taxon>
        <taxon>Desulfomonilia</taxon>
        <taxon>Desulfomonilales</taxon>
        <taxon>Desulfomonilaceae</taxon>
        <taxon>Desulfomonile</taxon>
    </lineage>
</organism>
<evidence type="ECO:0000256" key="6">
    <source>
        <dbReference type="ARBA" id="ARBA00022490"/>
    </source>
</evidence>
<evidence type="ECO:0000256" key="13">
    <source>
        <dbReference type="ARBA" id="ARBA00048811"/>
    </source>
</evidence>
<comment type="caution">
    <text evidence="17">The sequence shown here is derived from an EMBL/GenBank/DDBJ whole genome shotgun (WGS) entry which is preliminary data.</text>
</comment>
<evidence type="ECO:0000256" key="15">
    <source>
        <dbReference type="RuleBase" id="RU364099"/>
    </source>
</evidence>
<sequence length="174" mass="19361">MNVKKKLLFDSAAIAARVNELGLRISNDFPEGDLLLVGILKGSFIFLADLSRAIGRACQIDFARLSSYGSGTETSGVINVVMDIGIPVKDKNVILVDDIVDTGLTLHMYRERVAQMGPRSLRVAALINKTSRRDKEVKLDYFGFEIESGFVVGYGLDWDERFRNLPSIYAIEQE</sequence>
<feature type="domain" description="Phosphoribosyltransferase" evidence="16">
    <location>
        <begin position="9"/>
        <end position="157"/>
    </location>
</feature>